<reference evidence="2" key="1">
    <citation type="submission" date="2022-10" db="EMBL/GenBank/DDBJ databases">
        <authorList>
            <person name="Chen Y."/>
            <person name="Dougan E. K."/>
            <person name="Chan C."/>
            <person name="Rhodes N."/>
            <person name="Thang M."/>
        </authorList>
    </citation>
    <scope>NUCLEOTIDE SEQUENCE</scope>
</reference>
<feature type="region of interest" description="Disordered" evidence="1">
    <location>
        <begin position="1426"/>
        <end position="1464"/>
    </location>
</feature>
<evidence type="ECO:0000313" key="3">
    <source>
        <dbReference type="EMBL" id="CAL1139153.1"/>
    </source>
</evidence>
<keyword evidence="4" id="KW-0413">Isomerase</keyword>
<dbReference type="Proteomes" id="UP001152797">
    <property type="component" value="Unassembled WGS sequence"/>
</dbReference>
<protein>
    <submittedName>
        <fullName evidence="4">Protein disulfide isomerase-like 2-1</fullName>
    </submittedName>
</protein>
<keyword evidence="5" id="KW-1185">Reference proteome</keyword>
<dbReference type="PANTHER" id="PTHR33050">
    <property type="entry name" value="REVERSE TRANSCRIPTASE DOMAIN-CONTAINING PROTEIN"/>
    <property type="match status" value="1"/>
</dbReference>
<accession>A0A9P1C7X1</accession>
<sequence length="2017" mass="226119">MFSKQSQVVDGQICGRFVETVAKAAVSWHHKGGSTPGFGPLELEMKLISAVAIQILAIALREASKPCGVNPISPPIEIICNCTGQEVGKPDIDWKGTLILVICTSFAAGVGLTAGDMQIDTTRADVAGEECLKSLMPGRRILLWYTDDNVWHEAMVGVVATDRLAVIYTPDSDLYLEDLTYGSRYGPAKVKSLNANLSLPRNLRARAYRFREKLTDDIIKDVIKRSMELAEKEGHMPARPVKFVDAAGNERSLDGFLGDAARGAEERHGADAGGGTPKNARVVRAAVGDSVWVAAEPLGGLVLGQEVSLNEETDVQCGDRCALAYRQGEYVKAEMVRLSEVVDYAARRRALFTGPARGEPGSVHEADKANEDGGSDVRTLWVDYDEHGERFKRWRDVVKESHVPSFEEKPLEGPATALHLIKHSEKHGGDPRLWLQLWARAKHIEPSDRVHHELKVLTDCLFFAGTFDQINIPALVSMEVVCRRIQAIVDAYSHPSKPSWENAKIFTGMGSPEDIVSPTFRTYAAKKNKDELELLQARQKVRELRGGHGGEDADAPKRKPKRGPKEEGGRAIHDEHGGGVMKAGMEQPGPAAKPSGGERSLFPLPFFACPAKKFGCSRPVKQRRDRIRRAVENCNEAIFGLNWLSGHRDCIPDGILVDGLQQQVMARVDGLVQCQKPSGAIDRPEAALRSLLKGASPYDLGISNETLAPYQYDLVSVPQDIKGCPDLVDVLDAHDRSFLEQERELMMKSASEVESSKLVPYWDPVLKHNKRAYYRLVRRLQQIGYFTYTLDPKCKVGVFFVWKSSRTRLRMITDARSANRLFKEPPGVSLMTGEGLGRIEVACGETVFSDPDAIDALSIYIGLSDVRDCFHRMRVPQWLAKYFAWEPVPAYLLGLEGAVLEGVTLGRYDMVWPCAGSLCQGFSWSLFFAQRANEHQASLTGPLRGAHLANDRGGPVVLNVGKIGTDDRYFYVYVDNLGVIGSDKEMVDLAMSELQDAFNGQGLELHGSEVTKDYVEALGCVLEGKEMRSRCNPRRLWRIHHGIRGLLRRGKCSGKVLEIIIGHCTFLGLICRPILSIFHAVYPFMRKHYTEVACLWKTVREELQAFMGVSFLLVQDWWRPWNPMVTSSDSSLVGYGICKSWWPRQLVAEVGRIQERSRFKRCDRHSARESALTAAGFHLHNNAWTLMDGKTLLALADEGWEVSSEFPEVPSGSLKRHLWSPVSWGKWKHDENIGVLEARTVYKAVKRLCMTRYGHDIRHVHLCDNLGVVLSVERCRSKNFKILKVVRCIAAFCLARNVHLSVRWIPSELNVSDEPSRVHDNADSKLLVDLVRADDFESFSPQASRAQTAHANTQTQAGCNTANRSSTQACKAASEQKPAVDSGIRDKTSREEDGGKNQGRLKDTKVTGFCLPKTDLELDSIVRKRQRLEEEEETDSGSTSSEMREEGKGKRDRILRKRPRKQLQQRVDQLMQQTLPGKSLLETAAVSSRAREQYNIRWQELQKLASAKRVSFASAEAVDQMLVELFNQKFIQGEGAHYGDYVLAALMDQRPEYGRLGSQKIPRSWRAMKGWRKLCPSRSRLAYPLAVWCGLSWRMVVHGHVSKALFNLLQVSTYHRPGSLLRLRKMGLVRPTAGVTGTWSMVTSLSETTETSKVGAQDESILLDSEWLQFAHPMYQVLSRGKPMDYVWDFTYPEYLKIFNQCAAELRVPVVPYQARHSGPSIDRATKFRDLEEVRKRGQWLTRQSVMRYEKAGRLAATWQKLSPSTQAACKSAERYIEDIMLGHDFPTGGVARAARALGFSTREWELLQGENHDLTKPAVQSKIKTDIQRGLVLAAMLAPPCSSFSQARDRTRVIRTRDCPWGLPNLPLHEVHKLEVGNACFRAAIKIIKWLDKHGIPWILENPSTSKAWFLPPLVQLEQANHTQSIVTDFCQFGTRWRKRTKLLVGNMDPDDIARCCRLCHGPPGGCSRTHKKHFQLTGSARNGVPWTRIAQPYPPQLCHHLAYSLLCRYMMPTTT</sequence>
<dbReference type="PANTHER" id="PTHR33050:SF7">
    <property type="entry name" value="RIBONUCLEASE H"/>
    <property type="match status" value="1"/>
</dbReference>
<dbReference type="EMBL" id="CAMXCT030001018">
    <property type="protein sequence ID" value="CAL4773090.1"/>
    <property type="molecule type" value="Genomic_DNA"/>
</dbReference>
<feature type="compositionally biased region" description="Basic and acidic residues" evidence="1">
    <location>
        <begin position="1383"/>
        <end position="1405"/>
    </location>
</feature>
<comment type="caution">
    <text evidence="2">The sequence shown here is derived from an EMBL/GenBank/DDBJ whole genome shotgun (WGS) entry which is preliminary data.</text>
</comment>
<evidence type="ECO:0000313" key="4">
    <source>
        <dbReference type="EMBL" id="CAL4773090.1"/>
    </source>
</evidence>
<feature type="region of interest" description="Disordered" evidence="1">
    <location>
        <begin position="1369"/>
        <end position="1406"/>
    </location>
</feature>
<feature type="compositionally biased region" description="Basic and acidic residues" evidence="1">
    <location>
        <begin position="542"/>
        <end position="577"/>
    </location>
</feature>
<reference evidence="3" key="2">
    <citation type="submission" date="2024-04" db="EMBL/GenBank/DDBJ databases">
        <authorList>
            <person name="Chen Y."/>
            <person name="Shah S."/>
            <person name="Dougan E. K."/>
            <person name="Thang M."/>
            <person name="Chan C."/>
        </authorList>
    </citation>
    <scope>NUCLEOTIDE SEQUENCE [LARGE SCALE GENOMIC DNA]</scope>
</reference>
<feature type="region of interest" description="Disordered" evidence="1">
    <location>
        <begin position="1341"/>
        <end position="1360"/>
    </location>
</feature>
<name>A0A9P1C7X1_9DINO</name>
<dbReference type="GO" id="GO:0016853">
    <property type="term" value="F:isomerase activity"/>
    <property type="evidence" value="ECO:0007669"/>
    <property type="project" value="UniProtKB-KW"/>
</dbReference>
<feature type="region of interest" description="Disordered" evidence="1">
    <location>
        <begin position="542"/>
        <end position="596"/>
    </location>
</feature>
<dbReference type="EMBL" id="CAMXCT020001018">
    <property type="protein sequence ID" value="CAL1139153.1"/>
    <property type="molecule type" value="Genomic_DNA"/>
</dbReference>
<organism evidence="2">
    <name type="scientific">Cladocopium goreaui</name>
    <dbReference type="NCBI Taxonomy" id="2562237"/>
    <lineage>
        <taxon>Eukaryota</taxon>
        <taxon>Sar</taxon>
        <taxon>Alveolata</taxon>
        <taxon>Dinophyceae</taxon>
        <taxon>Suessiales</taxon>
        <taxon>Symbiodiniaceae</taxon>
        <taxon>Cladocopium</taxon>
    </lineage>
</organism>
<evidence type="ECO:0000313" key="5">
    <source>
        <dbReference type="Proteomes" id="UP001152797"/>
    </source>
</evidence>
<dbReference type="InterPro" id="IPR052055">
    <property type="entry name" value="Hepadnavirus_pol/RT"/>
</dbReference>
<feature type="compositionally biased region" description="Basic residues" evidence="1">
    <location>
        <begin position="1450"/>
        <end position="1463"/>
    </location>
</feature>
<evidence type="ECO:0000256" key="1">
    <source>
        <dbReference type="SAM" id="MobiDB-lite"/>
    </source>
</evidence>
<dbReference type="EMBL" id="CAMXCT010001018">
    <property type="protein sequence ID" value="CAI3985778.1"/>
    <property type="molecule type" value="Genomic_DNA"/>
</dbReference>
<proteinExistence type="predicted"/>
<feature type="compositionally biased region" description="Low complexity" evidence="1">
    <location>
        <begin position="1346"/>
        <end position="1357"/>
    </location>
</feature>
<dbReference type="OrthoDB" id="413898at2759"/>
<gene>
    <name evidence="2" type="ORF">C1SCF055_LOCUS13193</name>
</gene>
<evidence type="ECO:0000313" key="2">
    <source>
        <dbReference type="EMBL" id="CAI3985778.1"/>
    </source>
</evidence>